<evidence type="ECO:0000256" key="1">
    <source>
        <dbReference type="HAMAP-Rule" id="MF_00652"/>
    </source>
</evidence>
<keyword evidence="3" id="KW-1185">Reference proteome</keyword>
<accession>A0A343JEQ6</accession>
<protein>
    <recommendedName>
        <fullName evidence="1">UPF0246 protein BEN51_11110</fullName>
    </recommendedName>
</protein>
<proteinExistence type="inferred from homology"/>
<dbReference type="RefSeq" id="WP_119866141.1">
    <property type="nucleotide sequence ID" value="NZ_CP016786.1"/>
</dbReference>
<dbReference type="EMBL" id="CP016786">
    <property type="protein sequence ID" value="ASW44014.1"/>
    <property type="molecule type" value="Genomic_DNA"/>
</dbReference>
<gene>
    <name evidence="2" type="ORF">BEN51_11110</name>
</gene>
<organism evidence="2 3">
    <name type="scientific">Clostridium isatidis</name>
    <dbReference type="NCBI Taxonomy" id="182773"/>
    <lineage>
        <taxon>Bacteria</taxon>
        <taxon>Bacillati</taxon>
        <taxon>Bacillota</taxon>
        <taxon>Clostridia</taxon>
        <taxon>Eubacteriales</taxon>
        <taxon>Clostridiaceae</taxon>
        <taxon>Clostridium</taxon>
    </lineage>
</organism>
<comment type="similarity">
    <text evidence="1">Belongs to the UPF0246 family.</text>
</comment>
<dbReference type="Pfam" id="PF03883">
    <property type="entry name" value="H2O2_YaaD"/>
    <property type="match status" value="1"/>
</dbReference>
<dbReference type="KEGG" id="cia:BEN51_11110"/>
<dbReference type="OrthoDB" id="9777133at2"/>
<evidence type="ECO:0000313" key="2">
    <source>
        <dbReference type="EMBL" id="ASW44014.1"/>
    </source>
</evidence>
<dbReference type="HAMAP" id="MF_00652">
    <property type="entry name" value="UPF0246"/>
    <property type="match status" value="1"/>
</dbReference>
<dbReference type="PANTHER" id="PTHR30283:SF4">
    <property type="entry name" value="PEROXIDE STRESS RESISTANCE PROTEIN YAAA"/>
    <property type="match status" value="1"/>
</dbReference>
<dbReference type="NCBIfam" id="NF002542">
    <property type="entry name" value="PRK02101.1-3"/>
    <property type="match status" value="1"/>
</dbReference>
<dbReference type="AlphaFoldDB" id="A0A343JEQ6"/>
<dbReference type="PANTHER" id="PTHR30283">
    <property type="entry name" value="PEROXIDE STRESS RESPONSE PROTEIN YAAA"/>
    <property type="match status" value="1"/>
</dbReference>
<dbReference type="GO" id="GO:0005829">
    <property type="term" value="C:cytosol"/>
    <property type="evidence" value="ECO:0007669"/>
    <property type="project" value="TreeGrafter"/>
</dbReference>
<name>A0A343JEQ6_9CLOT</name>
<dbReference type="Proteomes" id="UP000264883">
    <property type="component" value="Chromosome"/>
</dbReference>
<sequence length="254" mass="29639">MIIVISPAKTLDFEKKYENLPMTSPNFLNRSKEIMKELLKYNSSSLEKLMKISTKLAKLTEERNEKWTTTLDGAKQALLAFRGEVFRGMDPLSFTDAELFYANDHLRILSGLYGVLRPFDGVNEYRLEMGTKLAIEGKKNLYEYWGKTLEETIAEEVKKSSSKLLINLASKEYYKSIEGIEKDKEIKVITPIFKELRGDEYRVITLKAKRARGLMTRYIIQNEIDNIDDIKKFNLEDYEYNHDLSNDKELVFTR</sequence>
<dbReference type="GO" id="GO:0033194">
    <property type="term" value="P:response to hydroperoxide"/>
    <property type="evidence" value="ECO:0007669"/>
    <property type="project" value="TreeGrafter"/>
</dbReference>
<evidence type="ECO:0000313" key="3">
    <source>
        <dbReference type="Proteomes" id="UP000264883"/>
    </source>
</evidence>
<dbReference type="InterPro" id="IPR005583">
    <property type="entry name" value="YaaA"/>
</dbReference>
<reference evidence="2 3" key="1">
    <citation type="submission" date="2016-08" db="EMBL/GenBank/DDBJ databases">
        <title>Complete Genome Sequence Of The Indigo Reducing Clostridium isatidis DSM15098.</title>
        <authorList>
            <person name="Little G.T."/>
            <person name="Minton N.P."/>
        </authorList>
    </citation>
    <scope>NUCLEOTIDE SEQUENCE [LARGE SCALE GENOMIC DNA]</scope>
    <source>
        <strain evidence="2 3">DSM 15098</strain>
    </source>
</reference>